<dbReference type="InParanoid" id="T1EW41"/>
<dbReference type="EMBL" id="AMQM01001908">
    <property type="status" value="NOT_ANNOTATED_CDS"/>
    <property type="molecule type" value="Genomic_DNA"/>
</dbReference>
<reference evidence="3" key="1">
    <citation type="submission" date="2012-12" db="EMBL/GenBank/DDBJ databases">
        <authorList>
            <person name="Hellsten U."/>
            <person name="Grimwood J."/>
            <person name="Chapman J.A."/>
            <person name="Shapiro H."/>
            <person name="Aerts A."/>
            <person name="Otillar R.P."/>
            <person name="Terry A.Y."/>
            <person name="Boore J.L."/>
            <person name="Simakov O."/>
            <person name="Marletaz F."/>
            <person name="Cho S.-J."/>
            <person name="Edsinger-Gonzales E."/>
            <person name="Havlak P."/>
            <person name="Kuo D.-H."/>
            <person name="Larsson T."/>
            <person name="Lv J."/>
            <person name="Arendt D."/>
            <person name="Savage R."/>
            <person name="Osoegawa K."/>
            <person name="de Jong P."/>
            <person name="Lindberg D.R."/>
            <person name="Seaver E.C."/>
            <person name="Weisblat D.A."/>
            <person name="Putnam N.H."/>
            <person name="Grigoriev I.V."/>
            <person name="Rokhsar D.S."/>
        </authorList>
    </citation>
    <scope>NUCLEOTIDE SEQUENCE</scope>
</reference>
<sequence>MSRIPGKYAIAEGCCRKIQNGPSMVFRLGTLNVGSLTGRSTKIAEMLERRRICIYCLQEIEWCFVQLKNTEADIKRNKFNQFCRNDRFDLIYSLVYTIFDLLFENQYKNEKTEKKEKILKIQEFVEMLKKGKKKEKVNIRLMKKNCEITEDRENPDKLYNKKNEEINDIALWPASLSDSFIDYILKNKPENIGNIENLKSVFKEKDDVYYSRGLSNDHFYRKKSNGVLEKRTWLVFSEKMNKYETALMTVIWNCILQRKNSTSKSLQSIECELFKGSMLLKSLDSFIENFRNDYEKVMTEATDLSGLQSFSEEDEVTFNRRKRNAFFDENNEEYKFTTRDNFKINTFYVICDSIKTLLLQRVQKYEVVLEHFRIFLNWNLSEERIEKYLQK</sequence>
<dbReference type="RefSeq" id="XP_009029160.1">
    <property type="nucleotide sequence ID" value="XM_009030912.1"/>
</dbReference>
<dbReference type="CTD" id="20200791"/>
<name>T1EW41_HELRO</name>
<dbReference type="SUPFAM" id="SSF56219">
    <property type="entry name" value="DNase I-like"/>
    <property type="match status" value="1"/>
</dbReference>
<dbReference type="AlphaFoldDB" id="T1EW41"/>
<evidence type="ECO:0000313" key="3">
    <source>
        <dbReference type="Proteomes" id="UP000015101"/>
    </source>
</evidence>
<dbReference type="HOGENOM" id="CLU_706527_0_0_1"/>
<dbReference type="InterPro" id="IPR036691">
    <property type="entry name" value="Endo/exonu/phosph_ase_sf"/>
</dbReference>
<reference evidence="2" key="3">
    <citation type="submission" date="2015-06" db="UniProtKB">
        <authorList>
            <consortium name="EnsemblMetazoa"/>
        </authorList>
    </citation>
    <scope>IDENTIFICATION</scope>
</reference>
<keyword evidence="3" id="KW-1185">Reference proteome</keyword>
<dbReference type="EnsemblMetazoa" id="HelroT165006">
    <property type="protein sequence ID" value="HelroP165006"/>
    <property type="gene ID" value="HelroG165006"/>
</dbReference>
<dbReference type="GeneID" id="20200791"/>
<dbReference type="KEGG" id="hro:HELRODRAFT_165006"/>
<proteinExistence type="predicted"/>
<dbReference type="Proteomes" id="UP000015101">
    <property type="component" value="Unassembled WGS sequence"/>
</dbReference>
<gene>
    <name evidence="2" type="primary">20200791</name>
    <name evidence="1" type="ORF">HELRODRAFT_165006</name>
</gene>
<reference evidence="1 3" key="2">
    <citation type="journal article" date="2013" name="Nature">
        <title>Insights into bilaterian evolution from three spiralian genomes.</title>
        <authorList>
            <person name="Simakov O."/>
            <person name="Marletaz F."/>
            <person name="Cho S.J."/>
            <person name="Edsinger-Gonzales E."/>
            <person name="Havlak P."/>
            <person name="Hellsten U."/>
            <person name="Kuo D.H."/>
            <person name="Larsson T."/>
            <person name="Lv J."/>
            <person name="Arendt D."/>
            <person name="Savage R."/>
            <person name="Osoegawa K."/>
            <person name="de Jong P."/>
            <person name="Grimwood J."/>
            <person name="Chapman J.A."/>
            <person name="Shapiro H."/>
            <person name="Aerts A."/>
            <person name="Otillar R.P."/>
            <person name="Terry A.Y."/>
            <person name="Boore J.L."/>
            <person name="Grigoriev I.V."/>
            <person name="Lindberg D.R."/>
            <person name="Seaver E.C."/>
            <person name="Weisblat D.A."/>
            <person name="Putnam N.H."/>
            <person name="Rokhsar D.S."/>
        </authorList>
    </citation>
    <scope>NUCLEOTIDE SEQUENCE</scope>
</reference>
<accession>T1EW41</accession>
<dbReference type="OrthoDB" id="418748at2759"/>
<evidence type="ECO:0000313" key="1">
    <source>
        <dbReference type="EMBL" id="ESN92873.1"/>
    </source>
</evidence>
<organism evidence="2 3">
    <name type="scientific">Helobdella robusta</name>
    <name type="common">Californian leech</name>
    <dbReference type="NCBI Taxonomy" id="6412"/>
    <lineage>
        <taxon>Eukaryota</taxon>
        <taxon>Metazoa</taxon>
        <taxon>Spiralia</taxon>
        <taxon>Lophotrochozoa</taxon>
        <taxon>Annelida</taxon>
        <taxon>Clitellata</taxon>
        <taxon>Hirudinea</taxon>
        <taxon>Rhynchobdellida</taxon>
        <taxon>Glossiphoniidae</taxon>
        <taxon>Helobdella</taxon>
    </lineage>
</organism>
<protein>
    <submittedName>
        <fullName evidence="1 2">Uncharacterized protein</fullName>
    </submittedName>
</protein>
<evidence type="ECO:0000313" key="2">
    <source>
        <dbReference type="EnsemblMetazoa" id="HelroP165006"/>
    </source>
</evidence>
<dbReference type="EMBL" id="KB097639">
    <property type="protein sequence ID" value="ESN92873.1"/>
    <property type="molecule type" value="Genomic_DNA"/>
</dbReference>